<dbReference type="PANTHER" id="PTHR34982:SF1">
    <property type="entry name" value="FLAGELLAR ASSEMBLY PROTEIN FLIH"/>
    <property type="match status" value="1"/>
</dbReference>
<keyword evidence="5" id="KW-0653">Protein transport</keyword>
<dbReference type="eggNOG" id="COG1317">
    <property type="taxonomic scope" value="Bacteria"/>
</dbReference>
<dbReference type="Pfam" id="PF02108">
    <property type="entry name" value="FliH"/>
    <property type="match status" value="1"/>
</dbReference>
<accession>B1I5E9</accession>
<dbReference type="AlphaFoldDB" id="B1I5E9"/>
<reference evidence="9" key="1">
    <citation type="submission" date="2007-10" db="EMBL/GenBank/DDBJ databases">
        <title>Complete sequence of chromosome of Desulforudis audaxviator MP104C.</title>
        <authorList>
            <person name="Copeland A."/>
            <person name="Lucas S."/>
            <person name="Lapidus A."/>
            <person name="Barry K."/>
            <person name="Glavina del Rio T."/>
            <person name="Dalin E."/>
            <person name="Tice H."/>
            <person name="Bruce D."/>
            <person name="Pitluck S."/>
            <person name="Lowry S.R."/>
            <person name="Larimer F."/>
            <person name="Land M.L."/>
            <person name="Hauser L."/>
            <person name="Kyrpides N."/>
            <person name="Ivanova N.N."/>
            <person name="Richardson P."/>
        </authorList>
    </citation>
    <scope>NUCLEOTIDE SEQUENCE [LARGE SCALE GENOMIC DNA]</scope>
    <source>
        <strain evidence="9">MP104C</strain>
    </source>
</reference>
<gene>
    <name evidence="8" type="ordered locus">Daud_1763</name>
</gene>
<dbReference type="PANTHER" id="PTHR34982">
    <property type="entry name" value="YOP PROTEINS TRANSLOCATION PROTEIN L"/>
    <property type="match status" value="1"/>
</dbReference>
<evidence type="ECO:0000313" key="9">
    <source>
        <dbReference type="Proteomes" id="UP000008544"/>
    </source>
</evidence>
<keyword evidence="8" id="KW-0282">Flagellum</keyword>
<dbReference type="KEGG" id="dau:Daud_1763"/>
<evidence type="ECO:0000313" key="8">
    <source>
        <dbReference type="EMBL" id="ACA60259.1"/>
    </source>
</evidence>
<dbReference type="GO" id="GO:0015031">
    <property type="term" value="P:protein transport"/>
    <property type="evidence" value="ECO:0007669"/>
    <property type="project" value="UniProtKB-KW"/>
</dbReference>
<keyword evidence="9" id="KW-1185">Reference proteome</keyword>
<reference evidence="8 9" key="2">
    <citation type="journal article" date="2008" name="Science">
        <title>Environmental genomics reveals a single-species ecosystem deep within Earth.</title>
        <authorList>
            <person name="Chivian D."/>
            <person name="Brodie E.L."/>
            <person name="Alm E.J."/>
            <person name="Culley D.E."/>
            <person name="Dehal P.S."/>
            <person name="Desantis T.Z."/>
            <person name="Gihring T.M."/>
            <person name="Lapidus A."/>
            <person name="Lin L.H."/>
            <person name="Lowry S.R."/>
            <person name="Moser D.P."/>
            <person name="Richardson P.M."/>
            <person name="Southam G."/>
            <person name="Wanger G."/>
            <person name="Pratt L.M."/>
            <person name="Andersen G.L."/>
            <person name="Hazen T.C."/>
            <person name="Brockman F.J."/>
            <person name="Arkin A.P."/>
            <person name="Onstott T.C."/>
        </authorList>
    </citation>
    <scope>NUCLEOTIDE SEQUENCE [LARGE SCALE GENOMIC DNA]</scope>
    <source>
        <strain evidence="8 9">MP104C</strain>
    </source>
</reference>
<dbReference type="SUPFAM" id="SSF160527">
    <property type="entry name" value="V-type ATPase subunit E-like"/>
    <property type="match status" value="1"/>
</dbReference>
<evidence type="ECO:0000256" key="5">
    <source>
        <dbReference type="ARBA" id="ARBA00022927"/>
    </source>
</evidence>
<evidence type="ECO:0000256" key="1">
    <source>
        <dbReference type="ARBA" id="ARBA00003041"/>
    </source>
</evidence>
<name>B1I5E9_DESAP</name>
<protein>
    <submittedName>
        <fullName evidence="8">Flagellar biosynthesis/type III secretory pathway protein-like protein</fullName>
    </submittedName>
</protein>
<comment type="function">
    <text evidence="1">Needed for flagellar regrowth and assembly.</text>
</comment>
<evidence type="ECO:0000256" key="6">
    <source>
        <dbReference type="ARBA" id="ARBA00023225"/>
    </source>
</evidence>
<dbReference type="InterPro" id="IPR051472">
    <property type="entry name" value="T3SS_Stator/FliH"/>
</dbReference>
<keyword evidence="4" id="KW-1005">Bacterial flagellum biogenesis</keyword>
<dbReference type="RefSeq" id="WP_012302838.1">
    <property type="nucleotide sequence ID" value="NC_010424.1"/>
</dbReference>
<feature type="domain" description="Flagellar assembly protein FliH/Type III secretion system HrpE" evidence="7">
    <location>
        <begin position="94"/>
        <end position="224"/>
    </location>
</feature>
<dbReference type="GO" id="GO:0044781">
    <property type="term" value="P:bacterial-type flagellum organization"/>
    <property type="evidence" value="ECO:0007669"/>
    <property type="project" value="UniProtKB-KW"/>
</dbReference>
<dbReference type="InterPro" id="IPR018035">
    <property type="entry name" value="Flagellar_FliH/T3SS_HrpE"/>
</dbReference>
<dbReference type="STRING" id="477974.Daud_1763"/>
<keyword evidence="3" id="KW-0813">Transport</keyword>
<dbReference type="Proteomes" id="UP000008544">
    <property type="component" value="Chromosome"/>
</dbReference>
<dbReference type="EMBL" id="CP000860">
    <property type="protein sequence ID" value="ACA60259.1"/>
    <property type="molecule type" value="Genomic_DNA"/>
</dbReference>
<evidence type="ECO:0000256" key="4">
    <source>
        <dbReference type="ARBA" id="ARBA00022795"/>
    </source>
</evidence>
<dbReference type="GO" id="GO:0005829">
    <property type="term" value="C:cytosol"/>
    <property type="evidence" value="ECO:0007669"/>
    <property type="project" value="TreeGrafter"/>
</dbReference>
<comment type="similarity">
    <text evidence="2">Belongs to the FliH family.</text>
</comment>
<evidence type="ECO:0000256" key="3">
    <source>
        <dbReference type="ARBA" id="ARBA00022448"/>
    </source>
</evidence>
<keyword evidence="8" id="KW-0969">Cilium</keyword>
<proteinExistence type="inferred from homology"/>
<keyword evidence="8" id="KW-0966">Cell projection</keyword>
<keyword evidence="6" id="KW-1006">Bacterial flagellum protein export</keyword>
<evidence type="ECO:0000256" key="2">
    <source>
        <dbReference type="ARBA" id="ARBA00006602"/>
    </source>
</evidence>
<evidence type="ECO:0000259" key="7">
    <source>
        <dbReference type="Pfam" id="PF02108"/>
    </source>
</evidence>
<sequence>MAVKTPSSSSAAGRILKGAAVGAQQPFELTLKRADGAAPDELMSGTEPAGTADPAVVLELARIEADEIRKRAYEEGWQQGYREGFEQARHEAGKLREAARSVLREAEELRRRTLDDLSPEIRTLAVAIAEKLVAGELEQNPETITAVAREALEAVRERESVVLYVHPSHAATLREAVPKLKSALLSEGAALRVIGDAGLDRGGCLVETEQGLVDATTEVRWREVLRALELL</sequence>
<dbReference type="HOGENOM" id="CLU_1198221_0_0_9"/>
<organism evidence="8 9">
    <name type="scientific">Desulforudis audaxviator (strain MP104C)</name>
    <dbReference type="NCBI Taxonomy" id="477974"/>
    <lineage>
        <taxon>Bacteria</taxon>
        <taxon>Bacillati</taxon>
        <taxon>Bacillota</taxon>
        <taxon>Clostridia</taxon>
        <taxon>Thermoanaerobacterales</taxon>
        <taxon>Candidatus Desulforudaceae</taxon>
        <taxon>Candidatus Desulforudis</taxon>
    </lineage>
</organism>